<dbReference type="STRING" id="301148.B4135_0845"/>
<comment type="caution">
    <text evidence="2">The sequence shown here is derived from an EMBL/GenBank/DDBJ whole genome shotgun (WGS) entry which is preliminary data.</text>
</comment>
<feature type="region of interest" description="Disordered" evidence="1">
    <location>
        <begin position="1"/>
        <end position="28"/>
    </location>
</feature>
<name>A0A150M6D2_9BACI</name>
<gene>
    <name evidence="2" type="ORF">B4135_0845</name>
</gene>
<evidence type="ECO:0000256" key="1">
    <source>
        <dbReference type="SAM" id="MobiDB-lite"/>
    </source>
</evidence>
<dbReference type="Proteomes" id="UP000075683">
    <property type="component" value="Unassembled WGS sequence"/>
</dbReference>
<dbReference type="AlphaFoldDB" id="A0A150M6D2"/>
<evidence type="ECO:0000313" key="3">
    <source>
        <dbReference type="Proteomes" id="UP000075683"/>
    </source>
</evidence>
<proteinExistence type="predicted"/>
<evidence type="ECO:0000313" key="2">
    <source>
        <dbReference type="EMBL" id="KYD19946.1"/>
    </source>
</evidence>
<sequence length="56" mass="5811">MPGNPGSPAPAAGQKREPSRSGPAGEEGRFFAFRPSLLPATAVSLSKGRPLIRHSL</sequence>
<accession>A0A150M6D2</accession>
<organism evidence="2 3">
    <name type="scientific">Caldibacillus debilis</name>
    <dbReference type="NCBI Taxonomy" id="301148"/>
    <lineage>
        <taxon>Bacteria</taxon>
        <taxon>Bacillati</taxon>
        <taxon>Bacillota</taxon>
        <taxon>Bacilli</taxon>
        <taxon>Bacillales</taxon>
        <taxon>Bacillaceae</taxon>
        <taxon>Caldibacillus</taxon>
    </lineage>
</organism>
<dbReference type="EMBL" id="LQYT01000037">
    <property type="protein sequence ID" value="KYD19946.1"/>
    <property type="molecule type" value="Genomic_DNA"/>
</dbReference>
<reference evidence="2 3" key="1">
    <citation type="submission" date="2016-01" db="EMBL/GenBank/DDBJ databases">
        <title>Draft Genome Sequences of Seven Thermophilic Sporeformers Isolated from Foods.</title>
        <authorList>
            <person name="Berendsen E.M."/>
            <person name="Wells-Bennik M.H."/>
            <person name="Krawcyk A.O."/>
            <person name="De Jong A."/>
            <person name="Holsappel S."/>
            <person name="Eijlander R.T."/>
            <person name="Kuipers O.P."/>
        </authorList>
    </citation>
    <scope>NUCLEOTIDE SEQUENCE [LARGE SCALE GENOMIC DNA]</scope>
    <source>
        <strain evidence="2 3">B4135</strain>
    </source>
</reference>
<protein>
    <submittedName>
        <fullName evidence="2">Uncharacterized protein</fullName>
    </submittedName>
</protein>